<dbReference type="GO" id="GO:0005525">
    <property type="term" value="F:GTP binding"/>
    <property type="evidence" value="ECO:0007669"/>
    <property type="project" value="UniProtKB-KW"/>
</dbReference>
<dbReference type="Gene3D" id="3.40.50.300">
    <property type="entry name" value="P-loop containing nucleotide triphosphate hydrolases"/>
    <property type="match status" value="1"/>
</dbReference>
<dbReference type="CDD" id="cd03114">
    <property type="entry name" value="MMAA-like"/>
    <property type="match status" value="1"/>
</dbReference>
<dbReference type="GO" id="GO:0003924">
    <property type="term" value="F:GTPase activity"/>
    <property type="evidence" value="ECO:0007669"/>
    <property type="project" value="InterPro"/>
</dbReference>
<dbReference type="Proteomes" id="UP000214588">
    <property type="component" value="Unassembled WGS sequence"/>
</dbReference>
<keyword evidence="2" id="KW-0547">Nucleotide-binding</keyword>
<keyword evidence="5" id="KW-0143">Chaperone</keyword>
<dbReference type="PANTHER" id="PTHR43087:SF1">
    <property type="entry name" value="LAO_AO TRANSPORT SYSTEM ATPASE"/>
    <property type="match status" value="1"/>
</dbReference>
<protein>
    <submittedName>
        <fullName evidence="7">Methylmalonyl Co-A mutase-associated GTPase MeaB</fullName>
    </submittedName>
</protein>
<feature type="domain" description="AAA+ ATPase" evidence="6">
    <location>
        <begin position="41"/>
        <end position="185"/>
    </location>
</feature>
<dbReference type="InterPro" id="IPR027417">
    <property type="entry name" value="P-loop_NTPase"/>
</dbReference>
<organism evidence="7 8">
    <name type="scientific">Natranaerobius trueperi</name>
    <dbReference type="NCBI Taxonomy" id="759412"/>
    <lineage>
        <taxon>Bacteria</taxon>
        <taxon>Bacillati</taxon>
        <taxon>Bacillota</taxon>
        <taxon>Clostridia</taxon>
        <taxon>Natranaerobiales</taxon>
        <taxon>Natranaerobiaceae</taxon>
        <taxon>Natranaerobius</taxon>
    </lineage>
</organism>
<dbReference type="SMART" id="SM00382">
    <property type="entry name" value="AAA"/>
    <property type="match status" value="1"/>
</dbReference>
<dbReference type="InterPro" id="IPR005129">
    <property type="entry name" value="GTPase_ArgK"/>
</dbReference>
<dbReference type="InterPro" id="IPR052040">
    <property type="entry name" value="GTPase/Isobutyryl-CoA_mutase"/>
</dbReference>
<evidence type="ECO:0000256" key="5">
    <source>
        <dbReference type="ARBA" id="ARBA00023186"/>
    </source>
</evidence>
<evidence type="ECO:0000313" key="7">
    <source>
        <dbReference type="EMBL" id="OWZ83592.1"/>
    </source>
</evidence>
<dbReference type="AlphaFoldDB" id="A0A226BXS8"/>
<dbReference type="NCBIfam" id="TIGR00750">
    <property type="entry name" value="lao"/>
    <property type="match status" value="1"/>
</dbReference>
<dbReference type="OrthoDB" id="9778292at2"/>
<name>A0A226BXS8_9FIRM</name>
<dbReference type="EMBL" id="NIQC01000015">
    <property type="protein sequence ID" value="OWZ83592.1"/>
    <property type="molecule type" value="Genomic_DNA"/>
</dbReference>
<dbReference type="InterPro" id="IPR003593">
    <property type="entry name" value="AAA+_ATPase"/>
</dbReference>
<evidence type="ECO:0000256" key="4">
    <source>
        <dbReference type="ARBA" id="ARBA00023134"/>
    </source>
</evidence>
<reference evidence="7 8" key="1">
    <citation type="submission" date="2017-06" db="EMBL/GenBank/DDBJ databases">
        <title>Draft Genome Sequence of Natranaerobius trueperi halophilic, alkalithermophilic bacteria from soda lakes.</title>
        <authorList>
            <person name="Zhao B."/>
        </authorList>
    </citation>
    <scope>NUCLEOTIDE SEQUENCE [LARGE SCALE GENOMIC DNA]</scope>
    <source>
        <strain evidence="7 8">DSM 18760</strain>
    </source>
</reference>
<keyword evidence="8" id="KW-1185">Reference proteome</keyword>
<dbReference type="RefSeq" id="WP_089023713.1">
    <property type="nucleotide sequence ID" value="NZ_NIQC01000015.1"/>
</dbReference>
<comment type="caution">
    <text evidence="7">The sequence shown here is derived from an EMBL/GenBank/DDBJ whole genome shotgun (WGS) entry which is preliminary data.</text>
</comment>
<dbReference type="Pfam" id="PF03308">
    <property type="entry name" value="MeaB"/>
    <property type="match status" value="1"/>
</dbReference>
<evidence type="ECO:0000259" key="6">
    <source>
        <dbReference type="SMART" id="SM00382"/>
    </source>
</evidence>
<keyword evidence="3" id="KW-0378">Hydrolase</keyword>
<dbReference type="SUPFAM" id="SSF52540">
    <property type="entry name" value="P-loop containing nucleoside triphosphate hydrolases"/>
    <property type="match status" value="1"/>
</dbReference>
<gene>
    <name evidence="7" type="ORF">CDO51_07730</name>
</gene>
<evidence type="ECO:0000256" key="3">
    <source>
        <dbReference type="ARBA" id="ARBA00022801"/>
    </source>
</evidence>
<comment type="similarity">
    <text evidence="1">Belongs to the SIMIBI class G3E GTPase family. ArgK/MeaB subfamily.</text>
</comment>
<evidence type="ECO:0000313" key="8">
    <source>
        <dbReference type="Proteomes" id="UP000214588"/>
    </source>
</evidence>
<proteinExistence type="inferred from homology"/>
<sequence>MNYSDISWKKPRVIAKALSEAENGGKEMTSLMDQIFPHTGEAHVVGVTGAPGAGKSSLTNTLIRELRKQDLKVGIIAVDPSSPFSGGAILGDRIRMQDHSLDSGVFIRSMASRGSLGGVSVSTREAISILDAAGFDIIILETVGVGQSEIDVVKIADSVLVVLTPNSGDSIQTMKAGIMEIGNIFVINKSDLSGTEKLLREIEVMLDFYYHEQENRPSVVSTSVMSGAGVEELSSKIDDHKKQLKTSGKWDELREQRAREQVMDLLRHEIGKRVEKLISHDNKNNTINSVLEYKISPHRAAEKLIDEIII</sequence>
<accession>A0A226BXS8</accession>
<keyword evidence="4" id="KW-0342">GTP-binding</keyword>
<evidence type="ECO:0000256" key="2">
    <source>
        <dbReference type="ARBA" id="ARBA00022741"/>
    </source>
</evidence>
<dbReference type="PANTHER" id="PTHR43087">
    <property type="entry name" value="LYSINE/ARGININE/ORNITHINE TRANSPORT SYSTEM KINASE"/>
    <property type="match status" value="1"/>
</dbReference>
<evidence type="ECO:0000256" key="1">
    <source>
        <dbReference type="ARBA" id="ARBA00009625"/>
    </source>
</evidence>